<evidence type="ECO:0000313" key="3">
    <source>
        <dbReference type="EMBL" id="QIM51627.1"/>
    </source>
</evidence>
<dbReference type="RefSeq" id="WP_166225677.1">
    <property type="nucleotide sequence ID" value="NZ_CP049989.1"/>
</dbReference>
<organism evidence="3 4">
    <name type="scientific">Hydrogenophaga crocea</name>
    <dbReference type="NCBI Taxonomy" id="2716225"/>
    <lineage>
        <taxon>Bacteria</taxon>
        <taxon>Pseudomonadati</taxon>
        <taxon>Pseudomonadota</taxon>
        <taxon>Betaproteobacteria</taxon>
        <taxon>Burkholderiales</taxon>
        <taxon>Comamonadaceae</taxon>
        <taxon>Hydrogenophaga</taxon>
    </lineage>
</organism>
<reference evidence="3 4" key="1">
    <citation type="submission" date="2020-03" db="EMBL/GenBank/DDBJ databases">
        <title>Hydrogenophaga sp. nov. isolated from cyanobacterial mat.</title>
        <authorList>
            <person name="Thorat V."/>
            <person name="Kirdat K."/>
            <person name="Tiwarekar B."/>
            <person name="Costa E.D."/>
            <person name="Yadav A."/>
        </authorList>
    </citation>
    <scope>NUCLEOTIDE SEQUENCE [LARGE SCALE GENOMIC DNA]</scope>
    <source>
        <strain evidence="3 4">BA0156</strain>
    </source>
</reference>
<evidence type="ECO:0000256" key="1">
    <source>
        <dbReference type="SAM" id="Coils"/>
    </source>
</evidence>
<evidence type="ECO:0000256" key="2">
    <source>
        <dbReference type="SAM" id="MobiDB-lite"/>
    </source>
</evidence>
<dbReference type="EMBL" id="CP049989">
    <property type="protein sequence ID" value="QIM51627.1"/>
    <property type="molecule type" value="Genomic_DNA"/>
</dbReference>
<protein>
    <submittedName>
        <fullName evidence="3">Uncharacterized protein</fullName>
    </submittedName>
</protein>
<keyword evidence="4" id="KW-1185">Reference proteome</keyword>
<gene>
    <name evidence="3" type="ORF">G9Q37_05475</name>
</gene>
<keyword evidence="1" id="KW-0175">Coiled coil</keyword>
<proteinExistence type="predicted"/>
<accession>A0A6G8IEK9</accession>
<feature type="region of interest" description="Disordered" evidence="2">
    <location>
        <begin position="402"/>
        <end position="421"/>
    </location>
</feature>
<dbReference type="Proteomes" id="UP000503162">
    <property type="component" value="Chromosome"/>
</dbReference>
<feature type="coiled-coil region" evidence="1">
    <location>
        <begin position="359"/>
        <end position="386"/>
    </location>
</feature>
<evidence type="ECO:0000313" key="4">
    <source>
        <dbReference type="Proteomes" id="UP000503162"/>
    </source>
</evidence>
<dbReference type="KEGG" id="hcz:G9Q37_05475"/>
<dbReference type="AlphaFoldDB" id="A0A6G8IEK9"/>
<name>A0A6G8IEK9_9BURK</name>
<sequence>MAQIDPRIAMGFQPTTQLESPMNNLARLLQVQGAQQANQLNQLKMDEYQSGVQRKNKLAALLSGDYATDEDRESALLRGGFMDEANKLKTDRRANAKTDVELDEKRFKVATDRYNAYKQTLGSLAQNPNLSKDLLSQVGQQLVDAGIIPAEMHQRALATMPDDPNVLRQRLREGVAAQMAPDKMLEFFAPKVDKIDNGQQIMYRDTNPNSPTFGQNVAGAPVQKMQTPDSIASNATAILGQNLKFQTDSEANTVAGQAIVSKKIQDVELKLQDDYRTESKGFAETSTAMKKVLSAIETADKNPGSALSAGTAFMKILDPNSVVRETELGMALNASGWFDRATNIVNTLQSGRVMTETQKKNLRQAAQDLFEEAKASQREIDAAYEQRARAYGADPQRVIVDRGQRSGAAPGTPGLPSADAIQAEIERRAKAAKGGR</sequence>